<sequence length="365" mass="41867">MQIESKKNVDENFTPNQSVNKIVFPLKVEIDPMEGLLVASFKNDPEFTELEPQIFDDPINGKGMRILRYRKDNRVDVYWEPGVHVDPSTITIGAGIGDFEETIIEPAHFEVTERGVDVHFVFTDAQGREVELKIQEDTSNNSRMSLLAPVGTNIENPLRLFLVNMHEFDFVYRSGTEFFAKIGDRILNPKSFPIPRNNRRVLLTRYSAQPVIGTFNPPISEPFVFNMELPGEIEIDGMKISVDQDSKINKISAGERVNKAEVEFIPSFPNLLDLKDGENENGRWKYRISGENMTGGSYNLLRDGDKINIEIDVNDCWKPSNLPLSFRIFTRLVSSFRNWPTTYRWKSIIELGEKIAMSGTWERIR</sequence>
<name>A0A2A2H3C4_METBR</name>
<proteinExistence type="predicted"/>
<dbReference type="Proteomes" id="UP000217784">
    <property type="component" value="Unassembled WGS sequence"/>
</dbReference>
<accession>A0A2A2H3C4</accession>
<keyword evidence="2" id="KW-1185">Reference proteome</keyword>
<evidence type="ECO:0000313" key="1">
    <source>
        <dbReference type="EMBL" id="PAV03793.1"/>
    </source>
</evidence>
<evidence type="ECO:0000313" key="2">
    <source>
        <dbReference type="Proteomes" id="UP000217784"/>
    </source>
</evidence>
<dbReference type="EMBL" id="LMVM01000037">
    <property type="protein sequence ID" value="PAV03793.1"/>
    <property type="molecule type" value="Genomic_DNA"/>
</dbReference>
<dbReference type="RefSeq" id="WP_069581811.1">
    <property type="nucleotide sequence ID" value="NZ_LMVM01000037.1"/>
</dbReference>
<protein>
    <submittedName>
        <fullName evidence="1">Uncharacterized protein</fullName>
    </submittedName>
</protein>
<comment type="caution">
    <text evidence="1">The sequence shown here is derived from an EMBL/GenBank/DDBJ whole genome shotgun (WGS) entry which is preliminary data.</text>
</comment>
<reference evidence="1 2" key="1">
    <citation type="journal article" date="2017" name="BMC Genomics">
        <title>Genomic analysis of methanogenic archaea reveals a shift towards energy conservation.</title>
        <authorList>
            <person name="Gilmore S.P."/>
            <person name="Henske J.K."/>
            <person name="Sexton J.A."/>
            <person name="Solomon K.V."/>
            <person name="Seppala S."/>
            <person name="Yoo J.I."/>
            <person name="Huyett L.M."/>
            <person name="Pressman A."/>
            <person name="Cogan J.Z."/>
            <person name="Kivenson V."/>
            <person name="Peng X."/>
            <person name="Tan Y."/>
            <person name="Valentine D.L."/>
            <person name="O'Malley M.A."/>
        </authorList>
    </citation>
    <scope>NUCLEOTIDE SEQUENCE [LARGE SCALE GENOMIC DNA]</scope>
    <source>
        <strain evidence="1 2">M.o.H.</strain>
    </source>
</reference>
<dbReference type="AlphaFoldDB" id="A0A2A2H3C4"/>
<organism evidence="1 2">
    <name type="scientific">Methanobacterium bryantii</name>
    <dbReference type="NCBI Taxonomy" id="2161"/>
    <lineage>
        <taxon>Archaea</taxon>
        <taxon>Methanobacteriati</taxon>
        <taxon>Methanobacteriota</taxon>
        <taxon>Methanomada group</taxon>
        <taxon>Methanobacteria</taxon>
        <taxon>Methanobacteriales</taxon>
        <taxon>Methanobacteriaceae</taxon>
        <taxon>Methanobacterium</taxon>
    </lineage>
</organism>
<gene>
    <name evidence="1" type="ORF">ASJ80_02185</name>
</gene>